<dbReference type="Pfam" id="PF01421">
    <property type="entry name" value="Reprolysin"/>
    <property type="match status" value="1"/>
</dbReference>
<keyword evidence="1" id="KW-0479">Metal-binding</keyword>
<evidence type="ECO:0000259" key="2">
    <source>
        <dbReference type="PROSITE" id="PS50215"/>
    </source>
</evidence>
<keyword evidence="1" id="KW-0862">Zinc</keyword>
<dbReference type="PROSITE" id="PS50215">
    <property type="entry name" value="ADAM_MEPRO"/>
    <property type="match status" value="1"/>
</dbReference>
<feature type="active site" evidence="1">
    <location>
        <position position="29"/>
    </location>
</feature>
<dbReference type="InterPro" id="IPR024079">
    <property type="entry name" value="MetalloPept_cat_dom_sf"/>
</dbReference>
<reference evidence="3" key="2">
    <citation type="journal article" date="2021" name="Genome Biol. Evol.">
        <title>Developing a high-quality reference genome for a parasitic bivalve with doubly uniparental inheritance (Bivalvia: Unionida).</title>
        <authorList>
            <person name="Smith C.H."/>
        </authorList>
    </citation>
    <scope>NUCLEOTIDE SEQUENCE</scope>
    <source>
        <strain evidence="3">CHS0354</strain>
        <tissue evidence="3">Mantle</tissue>
    </source>
</reference>
<name>A0AAE0SUJ2_9BIVA</name>
<gene>
    <name evidence="3" type="ORF">CHS0354_019813</name>
</gene>
<dbReference type="PANTHER" id="PTHR11905:SF159">
    <property type="entry name" value="ADAM METALLOPROTEASE"/>
    <property type="match status" value="1"/>
</dbReference>
<dbReference type="GO" id="GO:0046872">
    <property type="term" value="F:metal ion binding"/>
    <property type="evidence" value="ECO:0007669"/>
    <property type="project" value="UniProtKB-KW"/>
</dbReference>
<accession>A0AAE0SUJ2</accession>
<dbReference type="GO" id="GO:0006508">
    <property type="term" value="P:proteolysis"/>
    <property type="evidence" value="ECO:0007669"/>
    <property type="project" value="InterPro"/>
</dbReference>
<organism evidence="3 4">
    <name type="scientific">Potamilus streckersoni</name>
    <dbReference type="NCBI Taxonomy" id="2493646"/>
    <lineage>
        <taxon>Eukaryota</taxon>
        <taxon>Metazoa</taxon>
        <taxon>Spiralia</taxon>
        <taxon>Lophotrochozoa</taxon>
        <taxon>Mollusca</taxon>
        <taxon>Bivalvia</taxon>
        <taxon>Autobranchia</taxon>
        <taxon>Heteroconchia</taxon>
        <taxon>Palaeoheterodonta</taxon>
        <taxon>Unionida</taxon>
        <taxon>Unionoidea</taxon>
        <taxon>Unionidae</taxon>
        <taxon>Ambleminae</taxon>
        <taxon>Lampsilini</taxon>
        <taxon>Potamilus</taxon>
    </lineage>
</organism>
<reference evidence="3" key="3">
    <citation type="submission" date="2023-05" db="EMBL/GenBank/DDBJ databases">
        <authorList>
            <person name="Smith C.H."/>
        </authorList>
    </citation>
    <scope>NUCLEOTIDE SEQUENCE</scope>
    <source>
        <strain evidence="3">CHS0354</strain>
        <tissue evidence="3">Mantle</tissue>
    </source>
</reference>
<feature type="binding site" evidence="1">
    <location>
        <position position="32"/>
    </location>
    <ligand>
        <name>Zn(2+)</name>
        <dbReference type="ChEBI" id="CHEBI:29105"/>
        <note>catalytic</note>
    </ligand>
</feature>
<dbReference type="InterPro" id="IPR001590">
    <property type="entry name" value="Peptidase_M12B"/>
</dbReference>
<dbReference type="Proteomes" id="UP001195483">
    <property type="component" value="Unassembled WGS sequence"/>
</dbReference>
<sequence>MNGVCDLGERTSVVMQRHYVSTVQTAAHELGHNLGAFHDGEGEATGCKPEDYFVMSAKRPHLGKNSTYFKNMWTFSNCSVNSFKRNLQSKYVQCIVSVTL</sequence>
<keyword evidence="4" id="KW-1185">Reference proteome</keyword>
<feature type="binding site" evidence="1">
    <location>
        <position position="28"/>
    </location>
    <ligand>
        <name>Zn(2+)</name>
        <dbReference type="ChEBI" id="CHEBI:29105"/>
        <note>catalytic</note>
    </ligand>
</feature>
<dbReference type="GO" id="GO:0004222">
    <property type="term" value="F:metalloendopeptidase activity"/>
    <property type="evidence" value="ECO:0007669"/>
    <property type="project" value="InterPro"/>
</dbReference>
<comment type="caution">
    <text evidence="3">The sequence shown here is derived from an EMBL/GenBank/DDBJ whole genome shotgun (WGS) entry which is preliminary data.</text>
</comment>
<comment type="caution">
    <text evidence="1">Lacks conserved residue(s) required for the propagation of feature annotation.</text>
</comment>
<feature type="binding site" evidence="1">
    <location>
        <position position="38"/>
    </location>
    <ligand>
        <name>Zn(2+)</name>
        <dbReference type="ChEBI" id="CHEBI:29105"/>
        <note>catalytic</note>
    </ligand>
</feature>
<dbReference type="AlphaFoldDB" id="A0AAE0SUJ2"/>
<dbReference type="Gene3D" id="3.40.390.10">
    <property type="entry name" value="Collagenase (Catalytic Domain)"/>
    <property type="match status" value="1"/>
</dbReference>
<reference evidence="3" key="1">
    <citation type="journal article" date="2021" name="Genome Biol. Evol.">
        <title>A High-Quality Reference Genome for a Parasitic Bivalve with Doubly Uniparental Inheritance (Bivalvia: Unionida).</title>
        <authorList>
            <person name="Smith C.H."/>
        </authorList>
    </citation>
    <scope>NUCLEOTIDE SEQUENCE</scope>
    <source>
        <strain evidence="3">CHS0354</strain>
    </source>
</reference>
<dbReference type="SUPFAM" id="SSF55486">
    <property type="entry name" value="Metalloproteases ('zincins'), catalytic domain"/>
    <property type="match status" value="1"/>
</dbReference>
<protein>
    <recommendedName>
        <fullName evidence="2">Peptidase M12B domain-containing protein</fullName>
    </recommendedName>
</protein>
<evidence type="ECO:0000313" key="3">
    <source>
        <dbReference type="EMBL" id="KAK3598287.1"/>
    </source>
</evidence>
<feature type="domain" description="Peptidase M12B" evidence="2">
    <location>
        <begin position="1"/>
        <end position="99"/>
    </location>
</feature>
<dbReference type="PANTHER" id="PTHR11905">
    <property type="entry name" value="ADAM A DISINTEGRIN AND METALLOPROTEASE DOMAIN"/>
    <property type="match status" value="1"/>
</dbReference>
<evidence type="ECO:0000256" key="1">
    <source>
        <dbReference type="PROSITE-ProRule" id="PRU00276"/>
    </source>
</evidence>
<proteinExistence type="predicted"/>
<dbReference type="EMBL" id="JAEAOA010001203">
    <property type="protein sequence ID" value="KAK3598287.1"/>
    <property type="molecule type" value="Genomic_DNA"/>
</dbReference>
<evidence type="ECO:0000313" key="4">
    <source>
        <dbReference type="Proteomes" id="UP001195483"/>
    </source>
</evidence>